<dbReference type="PANTHER" id="PTHR22844:SF338">
    <property type="entry name" value="PROTEIN JINGUBANG-LIKE"/>
    <property type="match status" value="1"/>
</dbReference>
<comment type="caution">
    <text evidence="4">The sequence shown here is derived from an EMBL/GenBank/DDBJ whole genome shotgun (WGS) entry which is preliminary data.</text>
</comment>
<keyword evidence="5" id="KW-1185">Reference proteome</keyword>
<gene>
    <name evidence="4" type="ORF">CASFOL_025953</name>
</gene>
<name>A0ABD3CTT1_9LAMI</name>
<dbReference type="AlphaFoldDB" id="A0ABD3CTT1"/>
<protein>
    <submittedName>
        <fullName evidence="4">Uncharacterized protein</fullName>
    </submittedName>
</protein>
<organism evidence="4 5">
    <name type="scientific">Castilleja foliolosa</name>
    <dbReference type="NCBI Taxonomy" id="1961234"/>
    <lineage>
        <taxon>Eukaryota</taxon>
        <taxon>Viridiplantae</taxon>
        <taxon>Streptophyta</taxon>
        <taxon>Embryophyta</taxon>
        <taxon>Tracheophyta</taxon>
        <taxon>Spermatophyta</taxon>
        <taxon>Magnoliopsida</taxon>
        <taxon>eudicotyledons</taxon>
        <taxon>Gunneridae</taxon>
        <taxon>Pentapetalae</taxon>
        <taxon>asterids</taxon>
        <taxon>lamiids</taxon>
        <taxon>Lamiales</taxon>
        <taxon>Orobanchaceae</taxon>
        <taxon>Pedicularideae</taxon>
        <taxon>Castillejinae</taxon>
        <taxon>Castilleja</taxon>
    </lineage>
</organism>
<dbReference type="Pfam" id="PF00400">
    <property type="entry name" value="WD40"/>
    <property type="match status" value="4"/>
</dbReference>
<sequence>MEFYHEQNSLNYNEHEERSNISLPIGFSFDDDDDDDEHDLPHASPRSSHVSASSFLVCPMSPETPFTRSPIRLSPSPTLLYDCLASLHFTKGNIFSLTITKDFIFTGSNSRKIHAWKLPDCPETGYIRAPSGDIRNMLSRDKMLFTTHGDSRVRAWEISKSRLKKIITLPPRKSLFVFPKKIIKVTLSCIAYNAKEKLIFIGSMNQTVSVWRMYEKRCVESFIAHEGCVNAIVINENDDMSIFTCSSDGTLKVWRREYRESSHILITILSFQTSPINTLAISSSPSFCFLYSGSSDGTINYWEKEENSGRYKYDHGGFLYGHHFAVRSLVTIGDLILSGSDDATIRIWRRESDKSLHTSLAVIDGHHGPVKCLSAAVMESDECVEGLLVCSASLDQTLKVWRVKVKCTIG</sequence>
<dbReference type="Proteomes" id="UP001632038">
    <property type="component" value="Unassembled WGS sequence"/>
</dbReference>
<reference evidence="5" key="1">
    <citation type="journal article" date="2024" name="IScience">
        <title>Strigolactones Initiate the Formation of Haustorium-like Structures in Castilleja.</title>
        <authorList>
            <person name="Buerger M."/>
            <person name="Peterson D."/>
            <person name="Chory J."/>
        </authorList>
    </citation>
    <scope>NUCLEOTIDE SEQUENCE [LARGE SCALE GENOMIC DNA]</scope>
</reference>
<dbReference type="InterPro" id="IPR045182">
    <property type="entry name" value="JINGUBANG-like"/>
</dbReference>
<proteinExistence type="predicted"/>
<dbReference type="SUPFAM" id="SSF50978">
    <property type="entry name" value="WD40 repeat-like"/>
    <property type="match status" value="1"/>
</dbReference>
<feature type="repeat" description="WD" evidence="3">
    <location>
        <begin position="222"/>
        <end position="254"/>
    </location>
</feature>
<dbReference type="SMART" id="SM00320">
    <property type="entry name" value="WD40"/>
    <property type="match status" value="7"/>
</dbReference>
<evidence type="ECO:0000256" key="3">
    <source>
        <dbReference type="PROSITE-ProRule" id="PRU00221"/>
    </source>
</evidence>
<accession>A0ABD3CTT1</accession>
<keyword evidence="1 3" id="KW-0853">WD repeat</keyword>
<evidence type="ECO:0000313" key="5">
    <source>
        <dbReference type="Proteomes" id="UP001632038"/>
    </source>
</evidence>
<keyword evidence="2" id="KW-0677">Repeat</keyword>
<dbReference type="PROSITE" id="PS50082">
    <property type="entry name" value="WD_REPEATS_2"/>
    <property type="match status" value="2"/>
</dbReference>
<dbReference type="InterPro" id="IPR020472">
    <property type="entry name" value="WD40_PAC1"/>
</dbReference>
<dbReference type="InterPro" id="IPR001680">
    <property type="entry name" value="WD40_rpt"/>
</dbReference>
<evidence type="ECO:0000256" key="2">
    <source>
        <dbReference type="ARBA" id="ARBA00022737"/>
    </source>
</evidence>
<evidence type="ECO:0000256" key="1">
    <source>
        <dbReference type="ARBA" id="ARBA00022574"/>
    </source>
</evidence>
<feature type="repeat" description="WD" evidence="3">
    <location>
        <begin position="319"/>
        <end position="358"/>
    </location>
</feature>
<dbReference type="PRINTS" id="PR00320">
    <property type="entry name" value="GPROTEINBRPT"/>
</dbReference>
<dbReference type="PANTHER" id="PTHR22844">
    <property type="entry name" value="F-BOX AND WD40 DOMAIN PROTEIN"/>
    <property type="match status" value="1"/>
</dbReference>
<dbReference type="EMBL" id="JAVIJP010000032">
    <property type="protein sequence ID" value="KAL3632969.1"/>
    <property type="molecule type" value="Genomic_DNA"/>
</dbReference>
<dbReference type="Gene3D" id="2.130.10.10">
    <property type="entry name" value="YVTN repeat-like/Quinoprotein amine dehydrogenase"/>
    <property type="match status" value="2"/>
</dbReference>
<evidence type="ECO:0000313" key="4">
    <source>
        <dbReference type="EMBL" id="KAL3632969.1"/>
    </source>
</evidence>
<dbReference type="InterPro" id="IPR015943">
    <property type="entry name" value="WD40/YVTN_repeat-like_dom_sf"/>
</dbReference>
<dbReference type="PROSITE" id="PS50294">
    <property type="entry name" value="WD_REPEATS_REGION"/>
    <property type="match status" value="1"/>
</dbReference>
<dbReference type="InterPro" id="IPR036322">
    <property type="entry name" value="WD40_repeat_dom_sf"/>
</dbReference>